<feature type="repeat" description="ANK" evidence="1">
    <location>
        <begin position="80"/>
        <end position="102"/>
    </location>
</feature>
<evidence type="ECO:0000313" key="3">
    <source>
        <dbReference type="Proteomes" id="UP001177140"/>
    </source>
</evidence>
<dbReference type="PROSITE" id="PS50297">
    <property type="entry name" value="ANK_REP_REGION"/>
    <property type="match status" value="1"/>
</dbReference>
<dbReference type="SMART" id="SM00248">
    <property type="entry name" value="ANK"/>
    <property type="match status" value="3"/>
</dbReference>
<organism evidence="2 3">
    <name type="scientific">Papaver nudicaule</name>
    <name type="common">Iceland poppy</name>
    <dbReference type="NCBI Taxonomy" id="74823"/>
    <lineage>
        <taxon>Eukaryota</taxon>
        <taxon>Viridiplantae</taxon>
        <taxon>Streptophyta</taxon>
        <taxon>Embryophyta</taxon>
        <taxon>Tracheophyta</taxon>
        <taxon>Spermatophyta</taxon>
        <taxon>Magnoliopsida</taxon>
        <taxon>Ranunculales</taxon>
        <taxon>Papaveraceae</taxon>
        <taxon>Papaveroideae</taxon>
        <taxon>Papaver</taxon>
    </lineage>
</organism>
<comment type="caution">
    <text evidence="2">The sequence shown here is derived from an EMBL/GenBank/DDBJ whole genome shotgun (WGS) entry which is preliminary data.</text>
</comment>
<dbReference type="SUPFAM" id="SSF48403">
    <property type="entry name" value="Ankyrin repeat"/>
    <property type="match status" value="1"/>
</dbReference>
<sequence>MAAPPAATDEYLRSSNDAYYSSNEPAIARQENCQGFGDSSFSDYTVYAPLYKAIFHNDWETAKAYLKHNPNAVSARLTSTGDTALHIAAVTGRVHLVKELVQLMPTEALEITTYGGVTALSQTAVTGSIEIAKLMVEKNKNLLRIKNSYNFVPLVVSAINGNEVLLRYLYSETPKEELDPRAGINGAAFLTSLIMADIYDVALDVLQRYPKLATSPDTEGMTIINMLSIKPSAFPSGNRYGFWQQLIYTCIPVELEHLVRDVERDELQKFSQVREHGLVWKALKLLVPGVRQIHEKKVIHVQALELVKVICPQLSNLTDPQLIEAGALSSILNTANFGIIEYFKELINSSPFLITAENMNGAGLMQIAVMNRQEKIYNFMSQMGQKNQMAAGKDNFGHNILHFAGVLAPPFQLDKVSGAALQMQREIQWFQ</sequence>
<evidence type="ECO:0000256" key="1">
    <source>
        <dbReference type="PROSITE-ProRule" id="PRU00023"/>
    </source>
</evidence>
<dbReference type="InterPro" id="IPR036770">
    <property type="entry name" value="Ankyrin_rpt-contain_sf"/>
</dbReference>
<accession>A0AA41VJB4</accession>
<dbReference type="PROSITE" id="PS50088">
    <property type="entry name" value="ANK_REPEAT"/>
    <property type="match status" value="1"/>
</dbReference>
<proteinExistence type="predicted"/>
<name>A0AA41VJB4_PAPNU</name>
<reference evidence="2" key="1">
    <citation type="submission" date="2022-03" db="EMBL/GenBank/DDBJ databases">
        <title>A functionally conserved STORR gene fusion in Papaver species that diverged 16.8 million years ago.</title>
        <authorList>
            <person name="Catania T."/>
        </authorList>
    </citation>
    <scope>NUCLEOTIDE SEQUENCE</scope>
    <source>
        <strain evidence="2">S-191538</strain>
    </source>
</reference>
<dbReference type="Pfam" id="PF00023">
    <property type="entry name" value="Ank"/>
    <property type="match status" value="1"/>
</dbReference>
<protein>
    <submittedName>
        <fullName evidence="2">Uncharacterized protein</fullName>
    </submittedName>
</protein>
<dbReference type="PANTHER" id="PTHR24121:SF16">
    <property type="entry name" value="NON-SPECIFIC SERINE_THREONINE PROTEIN KINASE"/>
    <property type="match status" value="1"/>
</dbReference>
<dbReference type="PANTHER" id="PTHR24121">
    <property type="entry name" value="NO MECHANORECEPTOR POTENTIAL C, ISOFORM D-RELATED"/>
    <property type="match status" value="1"/>
</dbReference>
<dbReference type="AlphaFoldDB" id="A0AA41VJB4"/>
<gene>
    <name evidence="2" type="ORF">MKW94_002457</name>
</gene>
<dbReference type="InterPro" id="IPR002110">
    <property type="entry name" value="Ankyrin_rpt"/>
</dbReference>
<keyword evidence="3" id="KW-1185">Reference proteome</keyword>
<dbReference type="Gene3D" id="1.25.40.20">
    <property type="entry name" value="Ankyrin repeat-containing domain"/>
    <property type="match status" value="1"/>
</dbReference>
<keyword evidence="1" id="KW-0040">ANK repeat</keyword>
<evidence type="ECO:0000313" key="2">
    <source>
        <dbReference type="EMBL" id="MCL7042350.1"/>
    </source>
</evidence>
<dbReference type="Proteomes" id="UP001177140">
    <property type="component" value="Unassembled WGS sequence"/>
</dbReference>
<feature type="non-terminal residue" evidence="2">
    <location>
        <position position="431"/>
    </location>
</feature>
<dbReference type="EMBL" id="JAJJMA010234275">
    <property type="protein sequence ID" value="MCL7042350.1"/>
    <property type="molecule type" value="Genomic_DNA"/>
</dbReference>